<proteinExistence type="predicted"/>
<evidence type="ECO:0000313" key="1">
    <source>
        <dbReference type="EMBL" id="MFD2204472.1"/>
    </source>
</evidence>
<dbReference type="PANTHER" id="PTHR12725:SF117">
    <property type="entry name" value="HALOACID DEHALOGENASE-LIKE HYDROLASE"/>
    <property type="match status" value="1"/>
</dbReference>
<dbReference type="Gene3D" id="3.40.50.1000">
    <property type="entry name" value="HAD superfamily/HAD-like"/>
    <property type="match status" value="1"/>
</dbReference>
<dbReference type="PANTHER" id="PTHR12725">
    <property type="entry name" value="HALOACID DEHALOGENASE-LIKE HYDROLASE"/>
    <property type="match status" value="1"/>
</dbReference>
<dbReference type="EMBL" id="JBHUII010000001">
    <property type="protein sequence ID" value="MFD2204472.1"/>
    <property type="molecule type" value="Genomic_DNA"/>
</dbReference>
<evidence type="ECO:0000313" key="2">
    <source>
        <dbReference type="Proteomes" id="UP001597294"/>
    </source>
</evidence>
<dbReference type="InterPro" id="IPR023214">
    <property type="entry name" value="HAD_sf"/>
</dbReference>
<dbReference type="InterPro" id="IPR036412">
    <property type="entry name" value="HAD-like_sf"/>
</dbReference>
<comment type="caution">
    <text evidence="1">The sequence shown here is derived from an EMBL/GenBank/DDBJ whole genome shotgun (WGS) entry which is preliminary data.</text>
</comment>
<dbReference type="InterPro" id="IPR041492">
    <property type="entry name" value="HAD_2"/>
</dbReference>
<keyword evidence="2" id="KW-1185">Reference proteome</keyword>
<dbReference type="Pfam" id="PF13419">
    <property type="entry name" value="HAD_2"/>
    <property type="match status" value="1"/>
</dbReference>
<dbReference type="SFLD" id="SFLDG01132">
    <property type="entry name" value="C1.5.3:_5'-Nucleotidase_Like"/>
    <property type="match status" value="1"/>
</dbReference>
<gene>
    <name evidence="1" type="ORF">ACFSKO_02560</name>
</gene>
<name>A0ABW5BEE9_9PROT</name>
<dbReference type="NCBIfam" id="TIGR01509">
    <property type="entry name" value="HAD-SF-IA-v3"/>
    <property type="match status" value="1"/>
</dbReference>
<dbReference type="InterPro" id="IPR010237">
    <property type="entry name" value="Pyr-5-nucltdase"/>
</dbReference>
<dbReference type="RefSeq" id="WP_380248091.1">
    <property type="nucleotide sequence ID" value="NZ_JBHUII010000001.1"/>
</dbReference>
<dbReference type="SUPFAM" id="SSF56784">
    <property type="entry name" value="HAD-like"/>
    <property type="match status" value="1"/>
</dbReference>
<dbReference type="Gene3D" id="1.10.150.450">
    <property type="match status" value="1"/>
</dbReference>
<dbReference type="InterPro" id="IPR006439">
    <property type="entry name" value="HAD-SF_hydro_IA"/>
</dbReference>
<reference evidence="2" key="1">
    <citation type="journal article" date="2019" name="Int. J. Syst. Evol. Microbiol.">
        <title>The Global Catalogue of Microorganisms (GCM) 10K type strain sequencing project: providing services to taxonomists for standard genome sequencing and annotation.</title>
        <authorList>
            <consortium name="The Broad Institute Genomics Platform"/>
            <consortium name="The Broad Institute Genome Sequencing Center for Infectious Disease"/>
            <person name="Wu L."/>
            <person name="Ma J."/>
        </authorList>
    </citation>
    <scope>NUCLEOTIDE SEQUENCE [LARGE SCALE GENOMIC DNA]</scope>
    <source>
        <strain evidence="2">CGMCC 4.7192</strain>
    </source>
</reference>
<dbReference type="NCBIfam" id="TIGR01993">
    <property type="entry name" value="Pyr-5-nucltdase"/>
    <property type="match status" value="1"/>
</dbReference>
<organism evidence="1 2">
    <name type="scientific">Kiloniella antarctica</name>
    <dbReference type="NCBI Taxonomy" id="1550907"/>
    <lineage>
        <taxon>Bacteria</taxon>
        <taxon>Pseudomonadati</taxon>
        <taxon>Pseudomonadota</taxon>
        <taxon>Alphaproteobacteria</taxon>
        <taxon>Rhodospirillales</taxon>
        <taxon>Kiloniellaceae</taxon>
        <taxon>Kiloniella</taxon>
    </lineage>
</organism>
<dbReference type="SFLD" id="SFLDS00003">
    <property type="entry name" value="Haloacid_Dehalogenase"/>
    <property type="match status" value="1"/>
</dbReference>
<sequence>MTSLDGKDVWLFDLDNTLYPASNNLFSQIEKRMGSFIQEYLDLDPAKAYSVQKDYFRRYGTTLKGLMVNHNLAPNLFLDYVHDVDFSMITQNVALGNALTNLPGRKLIFTNASSLHAINVMDRLGISHHFEEIYDIANADYIPKPAQFPYDNLVKKHNIDPRKTVFFEDSAKNLKPAAEMGMTTVWVKTDTDWASIGATNEDGSPVDFIHHQTDDLVEWLNAL</sequence>
<dbReference type="Proteomes" id="UP001597294">
    <property type="component" value="Unassembled WGS sequence"/>
</dbReference>
<dbReference type="SFLD" id="SFLDG01129">
    <property type="entry name" value="C1.5:_HAD__Beta-PGM__Phosphata"/>
    <property type="match status" value="1"/>
</dbReference>
<accession>A0ABW5BEE9</accession>
<protein>
    <submittedName>
        <fullName evidence="1">Pyrimidine 5'-nucleotidase</fullName>
    </submittedName>
</protein>